<proteinExistence type="predicted"/>
<dbReference type="GO" id="GO:0008168">
    <property type="term" value="F:methyltransferase activity"/>
    <property type="evidence" value="ECO:0007669"/>
    <property type="project" value="TreeGrafter"/>
</dbReference>
<dbReference type="RefSeq" id="WP_044244536.1">
    <property type="nucleotide sequence ID" value="NZ_ASRX01000037.1"/>
</dbReference>
<dbReference type="PANTHER" id="PTHR43464:SF82">
    <property type="entry name" value="METHYLTRANSFERASE DOMAIN-CONTAINING PROTEIN"/>
    <property type="match status" value="1"/>
</dbReference>
<dbReference type="Gene3D" id="3.40.50.150">
    <property type="entry name" value="Vaccinia Virus protein VP39"/>
    <property type="match status" value="1"/>
</dbReference>
<reference evidence="2 3" key="1">
    <citation type="submission" date="2013-05" db="EMBL/GenBank/DDBJ databases">
        <title>Genome assembly of Chondromyces apiculatus DSM 436.</title>
        <authorList>
            <person name="Sharma G."/>
            <person name="Khatri I."/>
            <person name="Kaur C."/>
            <person name="Mayilraj S."/>
            <person name="Subramanian S."/>
        </authorList>
    </citation>
    <scope>NUCLEOTIDE SEQUENCE [LARGE SCALE GENOMIC DNA]</scope>
    <source>
        <strain evidence="2 3">DSM 436</strain>
    </source>
</reference>
<feature type="domain" description="Methyltransferase" evidence="1">
    <location>
        <begin position="57"/>
        <end position="150"/>
    </location>
</feature>
<organism evidence="2 3">
    <name type="scientific">Chondromyces apiculatus DSM 436</name>
    <dbReference type="NCBI Taxonomy" id="1192034"/>
    <lineage>
        <taxon>Bacteria</taxon>
        <taxon>Pseudomonadati</taxon>
        <taxon>Myxococcota</taxon>
        <taxon>Polyangia</taxon>
        <taxon>Polyangiales</taxon>
        <taxon>Polyangiaceae</taxon>
        <taxon>Chondromyces</taxon>
    </lineage>
</organism>
<dbReference type="Proteomes" id="UP000019678">
    <property type="component" value="Unassembled WGS sequence"/>
</dbReference>
<sequence length="268" mass="29572">MTEPLDWRAQNLKSWNTRTPLHLASAFYDLEGWKKGACSLKPIEIEEVGDVRGLRLLHLQCHFGQDSLSWARRGASVVGLDFSDAAISAATALAAEAGLTARFVCADVYSAAAAVGETFDVVFSSYGVLGWLPDLDAWARQVAACLRPGGRFHLVEFHPFLYVFDEALERIVYPWDSPRESPIHTEENRTYADPETEVKLADVSWNHGVGAMATALLRAGLVLDSLREHDWMPCKLYPGSIEVAPGRYRIEKLLGVPLVVSIAAHRPA</sequence>
<name>A0A017T5D6_9BACT</name>
<dbReference type="PANTHER" id="PTHR43464">
    <property type="entry name" value="METHYLTRANSFERASE"/>
    <property type="match status" value="1"/>
</dbReference>
<protein>
    <recommendedName>
        <fullName evidence="1">Methyltransferase domain-containing protein</fullName>
    </recommendedName>
</protein>
<evidence type="ECO:0000259" key="1">
    <source>
        <dbReference type="Pfam" id="PF13649"/>
    </source>
</evidence>
<accession>A0A017T5D6</accession>
<dbReference type="STRING" id="1192034.CAP_4689"/>
<dbReference type="Pfam" id="PF13649">
    <property type="entry name" value="Methyltransf_25"/>
    <property type="match status" value="1"/>
</dbReference>
<dbReference type="OrthoDB" id="8385759at2"/>
<gene>
    <name evidence="2" type="ORF">CAP_4689</name>
</gene>
<dbReference type="SUPFAM" id="SSF53335">
    <property type="entry name" value="S-adenosyl-L-methionine-dependent methyltransferases"/>
    <property type="match status" value="1"/>
</dbReference>
<keyword evidence="3" id="KW-1185">Reference proteome</keyword>
<dbReference type="CDD" id="cd02440">
    <property type="entry name" value="AdoMet_MTases"/>
    <property type="match status" value="1"/>
</dbReference>
<dbReference type="AlphaFoldDB" id="A0A017T5D6"/>
<evidence type="ECO:0000313" key="2">
    <source>
        <dbReference type="EMBL" id="EYF04212.1"/>
    </source>
</evidence>
<dbReference type="eggNOG" id="COG0500">
    <property type="taxonomic scope" value="Bacteria"/>
</dbReference>
<dbReference type="EMBL" id="ASRX01000037">
    <property type="protein sequence ID" value="EYF04212.1"/>
    <property type="molecule type" value="Genomic_DNA"/>
</dbReference>
<dbReference type="InterPro" id="IPR041698">
    <property type="entry name" value="Methyltransf_25"/>
</dbReference>
<comment type="caution">
    <text evidence="2">The sequence shown here is derived from an EMBL/GenBank/DDBJ whole genome shotgun (WGS) entry which is preliminary data.</text>
</comment>
<evidence type="ECO:0000313" key="3">
    <source>
        <dbReference type="Proteomes" id="UP000019678"/>
    </source>
</evidence>
<dbReference type="InterPro" id="IPR029063">
    <property type="entry name" value="SAM-dependent_MTases_sf"/>
</dbReference>